<protein>
    <recommendedName>
        <fullName evidence="14">G-protein coupled receptors family 1 profile domain-containing protein</fullName>
    </recommendedName>
</protein>
<dbReference type="OMA" id="FCNIWIS"/>
<dbReference type="InterPro" id="IPR017452">
    <property type="entry name" value="GPCR_Rhodpsn_7TM"/>
</dbReference>
<dbReference type="eggNOG" id="KOG3656">
    <property type="taxonomic scope" value="Eukaryota"/>
</dbReference>
<dbReference type="OrthoDB" id="5957871at2759"/>
<dbReference type="PROSITE" id="PS00237">
    <property type="entry name" value="G_PROTEIN_RECEP_F1_1"/>
    <property type="match status" value="1"/>
</dbReference>
<keyword evidence="4 11" id="KW-0812">Transmembrane</keyword>
<evidence type="ECO:0000256" key="2">
    <source>
        <dbReference type="ARBA" id="ARBA00010663"/>
    </source>
</evidence>
<evidence type="ECO:0000256" key="7">
    <source>
        <dbReference type="ARBA" id="ARBA00023136"/>
    </source>
</evidence>
<organism evidence="15 16">
    <name type="scientific">Tetranychus urticae</name>
    <name type="common">Two-spotted spider mite</name>
    <dbReference type="NCBI Taxonomy" id="32264"/>
    <lineage>
        <taxon>Eukaryota</taxon>
        <taxon>Metazoa</taxon>
        <taxon>Ecdysozoa</taxon>
        <taxon>Arthropoda</taxon>
        <taxon>Chelicerata</taxon>
        <taxon>Arachnida</taxon>
        <taxon>Acari</taxon>
        <taxon>Acariformes</taxon>
        <taxon>Trombidiformes</taxon>
        <taxon>Prostigmata</taxon>
        <taxon>Eleutherengona</taxon>
        <taxon>Raphignathae</taxon>
        <taxon>Tetranychoidea</taxon>
        <taxon>Tetranychidae</taxon>
        <taxon>Tetranychus</taxon>
    </lineage>
</organism>
<dbReference type="GO" id="GO:0043410">
    <property type="term" value="P:positive regulation of MAPK cascade"/>
    <property type="evidence" value="ECO:0007669"/>
    <property type="project" value="TreeGrafter"/>
</dbReference>
<dbReference type="PRINTS" id="PR00242">
    <property type="entry name" value="DOPAMINER"/>
</dbReference>
<feature type="transmembrane region" description="Helical" evidence="13">
    <location>
        <begin position="279"/>
        <end position="299"/>
    </location>
</feature>
<dbReference type="GO" id="GO:0071880">
    <property type="term" value="P:adenylate cyclase-activating adrenergic receptor signaling pathway"/>
    <property type="evidence" value="ECO:0007669"/>
    <property type="project" value="TreeGrafter"/>
</dbReference>
<feature type="transmembrane region" description="Helical" evidence="13">
    <location>
        <begin position="132"/>
        <end position="153"/>
    </location>
</feature>
<sequence length="519" mass="57983">MNTSFTNYTLYQPDSNNPLTLVEDEPDLGIHYETSSNGRHQPYAQDCNNGFTAMLTKYAVNSTLIIIILASVFGNVLVCIAIYTDRRLRKLSNLFLVSLALADLFVGSLVMTLELTNNLMGHWIFGQRACEIWISFDIMCCTASILNLCAISLDRFLHIKDPLRYNQWMTKRVVLASIGLIWLLSGLISFVPVSLGWHKPSDSLDNLNIETFSSLPPPPSSSLSPLSSLQQHKMLLTTTTPSIVLKPSSTVNETQQLLPDEYQCALDLTPLYALVSSTISFYLPCLIMIALYTRLYLYARKHVQHIRSMAKPLHFDPGDRSSGSSSARSSSHHSHNSVMDHKAAITLGVIMGVFLICWVPFFCMNIIAAFCKTCIPELLFRVITWLGWFNSALNPVIYSIFNTEFREAFRKILLTVRDNDWCRSLCKKSDLSTRHDNGHSTGRYLSSHPRMDNSDMPTTGAYGVKMMSSGFQGSSKCAALLTCKSVEVSSKVKAYMDIIPIKDNIEIICDSSTGKISAI</sequence>
<accession>T1JVR1</accession>
<evidence type="ECO:0000256" key="1">
    <source>
        <dbReference type="ARBA" id="ARBA00004651"/>
    </source>
</evidence>
<name>T1JVR1_TETUR</name>
<keyword evidence="8" id="KW-1015">Disulfide bond</keyword>
<dbReference type="STRING" id="32264.T1JVR1"/>
<dbReference type="PROSITE" id="PS50262">
    <property type="entry name" value="G_PROTEIN_RECEP_F1_2"/>
    <property type="match status" value="1"/>
</dbReference>
<keyword evidence="7 13" id="KW-0472">Membrane</keyword>
<feature type="transmembrane region" description="Helical" evidence="13">
    <location>
        <begin position="94"/>
        <end position="112"/>
    </location>
</feature>
<dbReference type="PANTHER" id="PTHR24248:SF187">
    <property type="entry name" value="OCTOPAMINE RECEPTOR BETA-2R"/>
    <property type="match status" value="1"/>
</dbReference>
<dbReference type="InterPro" id="IPR000929">
    <property type="entry name" value="Dopamine_rcpt"/>
</dbReference>
<dbReference type="KEGG" id="tut:107371740"/>
<dbReference type="GO" id="GO:0005886">
    <property type="term" value="C:plasma membrane"/>
    <property type="evidence" value="ECO:0007669"/>
    <property type="project" value="UniProtKB-SubCell"/>
</dbReference>
<keyword evidence="3" id="KW-1003">Cell membrane</keyword>
<dbReference type="SUPFAM" id="SSF81321">
    <property type="entry name" value="Family A G protein-coupled receptor-like"/>
    <property type="match status" value="1"/>
</dbReference>
<feature type="transmembrane region" description="Helical" evidence="13">
    <location>
        <begin position="58"/>
        <end position="82"/>
    </location>
</feature>
<feature type="region of interest" description="Disordered" evidence="12">
    <location>
        <begin position="314"/>
        <end position="335"/>
    </location>
</feature>
<dbReference type="EMBL" id="CAEY01000796">
    <property type="status" value="NOT_ANNOTATED_CDS"/>
    <property type="molecule type" value="Genomic_DNA"/>
</dbReference>
<evidence type="ECO:0000313" key="16">
    <source>
        <dbReference type="Proteomes" id="UP000015104"/>
    </source>
</evidence>
<reference evidence="15" key="2">
    <citation type="submission" date="2015-06" db="UniProtKB">
        <authorList>
            <consortium name="EnsemblMetazoa"/>
        </authorList>
    </citation>
    <scope>IDENTIFICATION</scope>
</reference>
<evidence type="ECO:0000256" key="6">
    <source>
        <dbReference type="ARBA" id="ARBA00023040"/>
    </source>
</evidence>
<evidence type="ECO:0000256" key="3">
    <source>
        <dbReference type="ARBA" id="ARBA00022475"/>
    </source>
</evidence>
<keyword evidence="9 11" id="KW-0675">Receptor</keyword>
<dbReference type="HOGENOM" id="CLU_009579_11_5_1"/>
<feature type="domain" description="G-protein coupled receptors family 1 profile" evidence="14">
    <location>
        <begin position="74"/>
        <end position="398"/>
    </location>
</feature>
<evidence type="ECO:0000256" key="9">
    <source>
        <dbReference type="ARBA" id="ARBA00023170"/>
    </source>
</evidence>
<feature type="transmembrane region" description="Helical" evidence="13">
    <location>
        <begin position="173"/>
        <end position="197"/>
    </location>
</feature>
<dbReference type="Pfam" id="PF00001">
    <property type="entry name" value="7tm_1"/>
    <property type="match status" value="2"/>
</dbReference>
<evidence type="ECO:0000256" key="5">
    <source>
        <dbReference type="ARBA" id="ARBA00022989"/>
    </source>
</evidence>
<gene>
    <name evidence="15" type="primary">107371740</name>
</gene>
<keyword evidence="16" id="KW-1185">Reference proteome</keyword>
<feature type="transmembrane region" description="Helical" evidence="13">
    <location>
        <begin position="382"/>
        <end position="401"/>
    </location>
</feature>
<evidence type="ECO:0000256" key="10">
    <source>
        <dbReference type="ARBA" id="ARBA00023224"/>
    </source>
</evidence>
<evidence type="ECO:0000256" key="4">
    <source>
        <dbReference type="ARBA" id="ARBA00022692"/>
    </source>
</evidence>
<keyword evidence="5 13" id="KW-1133">Transmembrane helix</keyword>
<keyword evidence="10 11" id="KW-0807">Transducer</keyword>
<evidence type="ECO:0000256" key="8">
    <source>
        <dbReference type="ARBA" id="ARBA00023157"/>
    </source>
</evidence>
<evidence type="ECO:0000256" key="13">
    <source>
        <dbReference type="SAM" id="Phobius"/>
    </source>
</evidence>
<dbReference type="AlphaFoldDB" id="T1JVR1"/>
<dbReference type="CDD" id="cd15065">
    <property type="entry name" value="7tmA_Ap5-HTB1-like"/>
    <property type="match status" value="1"/>
</dbReference>
<dbReference type="InterPro" id="IPR000276">
    <property type="entry name" value="GPCR_Rhodpsn"/>
</dbReference>
<evidence type="ECO:0000313" key="15">
    <source>
        <dbReference type="EnsemblMetazoa" id="tetur02g05500.1"/>
    </source>
</evidence>
<evidence type="ECO:0000256" key="12">
    <source>
        <dbReference type="SAM" id="MobiDB-lite"/>
    </source>
</evidence>
<comment type="subcellular location">
    <subcellularLocation>
        <location evidence="1">Cell membrane</location>
        <topology evidence="1">Multi-pass membrane protein</topology>
    </subcellularLocation>
</comment>
<dbReference type="PRINTS" id="PR00237">
    <property type="entry name" value="GPCRRHODOPSN"/>
</dbReference>
<keyword evidence="6 11" id="KW-0297">G-protein coupled receptor</keyword>
<feature type="transmembrane region" description="Helical" evidence="13">
    <location>
        <begin position="343"/>
        <end position="370"/>
    </location>
</feature>
<dbReference type="SMART" id="SM01381">
    <property type="entry name" value="7TM_GPCR_Srsx"/>
    <property type="match status" value="1"/>
</dbReference>
<reference evidence="16" key="1">
    <citation type="submission" date="2011-08" db="EMBL/GenBank/DDBJ databases">
        <authorList>
            <person name="Rombauts S."/>
        </authorList>
    </citation>
    <scope>NUCLEOTIDE SEQUENCE</scope>
    <source>
        <strain evidence="16">London</strain>
    </source>
</reference>
<dbReference type="GO" id="GO:0004989">
    <property type="term" value="F:octopamine receptor activity"/>
    <property type="evidence" value="ECO:0007669"/>
    <property type="project" value="TreeGrafter"/>
</dbReference>
<evidence type="ECO:0000256" key="11">
    <source>
        <dbReference type="RuleBase" id="RU000688"/>
    </source>
</evidence>
<dbReference type="EnsemblMetazoa" id="tetur02g05500.1">
    <property type="protein sequence ID" value="tetur02g05500.1"/>
    <property type="gene ID" value="tetur02g05500"/>
</dbReference>
<dbReference type="Gene3D" id="1.20.1070.10">
    <property type="entry name" value="Rhodopsin 7-helix transmembrane proteins"/>
    <property type="match status" value="1"/>
</dbReference>
<comment type="similarity">
    <text evidence="2 11">Belongs to the G-protein coupled receptor 1 family.</text>
</comment>
<dbReference type="Proteomes" id="UP000015104">
    <property type="component" value="Unassembled WGS sequence"/>
</dbReference>
<dbReference type="PANTHER" id="PTHR24248">
    <property type="entry name" value="ADRENERGIC RECEPTOR-RELATED G-PROTEIN COUPLED RECEPTOR"/>
    <property type="match status" value="1"/>
</dbReference>
<evidence type="ECO:0000259" key="14">
    <source>
        <dbReference type="PROSITE" id="PS50262"/>
    </source>
</evidence>
<proteinExistence type="inferred from homology"/>